<feature type="compositionally biased region" description="Basic residues" evidence="7">
    <location>
        <begin position="450"/>
        <end position="459"/>
    </location>
</feature>
<dbReference type="SUPFAM" id="SSF46689">
    <property type="entry name" value="Homeodomain-like"/>
    <property type="match status" value="1"/>
</dbReference>
<dbReference type="RefSeq" id="XP_009299378.1">
    <property type="nucleotide sequence ID" value="XM_009301103.4"/>
</dbReference>
<gene>
    <name evidence="11 12" type="primary">terfa</name>
    <name evidence="11" type="synonym">CHUNP6903</name>
    <name evidence="11" type="synonym">wu:fi15d05</name>
    <name evidence="11" type="synonym">wu:fi22b03</name>
    <name evidence="11" type="synonym">zgc:111909</name>
    <name evidence="11" type="synonym">zgc:114011</name>
</gene>
<dbReference type="GO" id="GO:0061820">
    <property type="term" value="P:telomeric D-loop disassembly"/>
    <property type="evidence" value="ECO:0000318"/>
    <property type="project" value="GO_Central"/>
</dbReference>
<dbReference type="InterPro" id="IPR013867">
    <property type="entry name" value="Telomere_rpt-bd_fac_dimer_dom"/>
</dbReference>
<name>A0A8M3ART8_DANRE</name>
<feature type="domain" description="HTH myb-type" evidence="9">
    <location>
        <begin position="560"/>
        <end position="609"/>
    </location>
</feature>
<dbReference type="Pfam" id="PF08558">
    <property type="entry name" value="TRF"/>
    <property type="match status" value="1"/>
</dbReference>
<dbReference type="AlphaFoldDB" id="A0A8M3ART8"/>
<organism evidence="10 11">
    <name type="scientific">Danio rerio</name>
    <name type="common">Zebrafish</name>
    <name type="synonym">Brachydanio rerio</name>
    <dbReference type="NCBI Taxonomy" id="7955"/>
    <lineage>
        <taxon>Eukaryota</taxon>
        <taxon>Metazoa</taxon>
        <taxon>Chordata</taxon>
        <taxon>Craniata</taxon>
        <taxon>Vertebrata</taxon>
        <taxon>Euteleostomi</taxon>
        <taxon>Actinopterygii</taxon>
        <taxon>Neopterygii</taxon>
        <taxon>Teleostei</taxon>
        <taxon>Ostariophysi</taxon>
        <taxon>Cypriniformes</taxon>
        <taxon>Danionidae</taxon>
        <taxon>Danioninae</taxon>
        <taxon>Danio</taxon>
    </lineage>
</organism>
<dbReference type="GO" id="GO:0098505">
    <property type="term" value="F:G-rich strand telomeric DNA binding"/>
    <property type="evidence" value="ECO:0000318"/>
    <property type="project" value="GO_Central"/>
</dbReference>
<evidence type="ECO:0000256" key="3">
    <source>
        <dbReference type="ARBA" id="ARBA00022895"/>
    </source>
</evidence>
<dbReference type="GO" id="GO:0003691">
    <property type="term" value="F:double-stranded telomeric DNA binding"/>
    <property type="evidence" value="ECO:0000318"/>
    <property type="project" value="GO_Central"/>
</dbReference>
<dbReference type="ZFIN" id="ZDB-GENE-020419-38">
    <property type="gene designation" value="terfa"/>
</dbReference>
<dbReference type="SUPFAM" id="SSF63600">
    <property type="entry name" value="Telomeric repeat binding factor (TRF) dimerisation domain"/>
    <property type="match status" value="1"/>
</dbReference>
<evidence type="ECO:0000256" key="5">
    <source>
        <dbReference type="ARBA" id="ARBA00023242"/>
    </source>
</evidence>
<feature type="region of interest" description="Disordered" evidence="7">
    <location>
        <begin position="206"/>
        <end position="240"/>
    </location>
</feature>
<dbReference type="CDD" id="cd11660">
    <property type="entry name" value="SANT_TRF"/>
    <property type="match status" value="1"/>
</dbReference>
<evidence type="ECO:0000313" key="12">
    <source>
        <dbReference type="ZFIN" id="ZDB-GENE-020419-38"/>
    </source>
</evidence>
<sequence length="610" mass="69268">MSDKPCEPSWEQIVNRWSFDFYAFQAFSAFRNGDYTAFTHFINIIESVVVRPVDGHPDMIPQLRLMQFLSRINNGDKLDLTFEEPKTPLESALDVLESICRDMSVPHPEQQLIRHAISEMLVMVCIRSGEFEKAEEMLKHFSSSSDSAGKKKLLLNLIRCRRSSHSVLQLSSYSHFKQDMLQFVERLFSVPEPFLLQMLRRSGWPSQRPEVRRSTQNNRRFTGKPSKRTPPHSSAAEDHGAECVSAVSRQGLQQVFDLLSEQYGVGISFFQLQDSVEVEAQQQQEGGVAGPELCLTLSETPMQTVILSDTEEQDEPRRYAGMTISRLVQEEDSQISAEHTHIEDDEEEEQTHTHRGGDWVVVLSDLESDDLDVQAGPVSSPSLRHTPKNRQNQHSSLSEPQCSSTQRSTPARLCKRSNTRVQQSESESQSSPAHCSTPARPSHPSNPRSSTRKKTPSRRRIIESSDSENEQTTPAAATHTPRGQRQQHRSIRVSSGSEPEVDSTSPAAHTRRSTPTSTHTRTTKRSKWLDASGIQDNWSDEDSLFHTSTAPAKKYTRKMWSVQESEWLKQGVVRYGVGHWERIRSSFPFAGRTAVNLKDRWRTMVKLKMV</sequence>
<accession>A0A8M3ART8</accession>
<dbReference type="PROSITE" id="PS50090">
    <property type="entry name" value="MYB_LIKE"/>
    <property type="match status" value="1"/>
</dbReference>
<evidence type="ECO:0000256" key="1">
    <source>
        <dbReference type="ARBA" id="ARBA00004574"/>
    </source>
</evidence>
<dbReference type="GO" id="GO:0031848">
    <property type="term" value="P:protection from non-homologous end joining at telomere"/>
    <property type="evidence" value="ECO:0000318"/>
    <property type="project" value="GO_Central"/>
</dbReference>
<feature type="compositionally biased region" description="Basic residues" evidence="7">
    <location>
        <begin position="221"/>
        <end position="230"/>
    </location>
</feature>
<feature type="domain" description="Myb-like" evidence="8">
    <location>
        <begin position="552"/>
        <end position="605"/>
    </location>
</feature>
<keyword evidence="10" id="KW-1185">Reference proteome</keyword>
<dbReference type="FunCoup" id="A0A8M3ART8">
    <property type="interactions" value="1312"/>
</dbReference>
<evidence type="ECO:0000256" key="2">
    <source>
        <dbReference type="ARBA" id="ARBA00022454"/>
    </source>
</evidence>
<keyword evidence="2" id="KW-0158">Chromosome</keyword>
<comment type="subcellular location">
    <subcellularLocation>
        <location evidence="1">Chromosome</location>
        <location evidence="1">Telomere</location>
    </subcellularLocation>
</comment>
<keyword evidence="3" id="KW-0779">Telomere</keyword>
<dbReference type="GO" id="GO:0031627">
    <property type="term" value="P:telomeric loop formation"/>
    <property type="evidence" value="ECO:0000318"/>
    <property type="project" value="GO_Central"/>
</dbReference>
<reference evidence="11" key="1">
    <citation type="submission" date="2025-08" db="UniProtKB">
        <authorList>
            <consortium name="RefSeq"/>
        </authorList>
    </citation>
    <scope>IDENTIFICATION</scope>
    <source>
        <strain evidence="11">Tuebingen</strain>
        <tissue evidence="11">Fibroblasts and whole tissue</tissue>
    </source>
</reference>
<keyword evidence="5" id="KW-0539">Nucleus</keyword>
<proteinExistence type="evidence at protein level"/>
<dbReference type="InterPro" id="IPR036507">
    <property type="entry name" value="Telomere_rpt-bd_fac_dimer_sf"/>
</dbReference>
<dbReference type="PANTHER" id="PTHR46833">
    <property type="entry name" value="TELOMERIC REPEAT-BINDING FACTOR 2 TERF2"/>
    <property type="match status" value="1"/>
</dbReference>
<protein>
    <submittedName>
        <fullName evidence="11">Telomeric repeat binding factor a isoform X1</fullName>
    </submittedName>
</protein>
<dbReference type="GO" id="GO:0032208">
    <property type="term" value="P:negative regulation of telomere maintenance via recombination"/>
    <property type="evidence" value="ECO:0000318"/>
    <property type="project" value="GO_Central"/>
</dbReference>
<dbReference type="GO" id="GO:0032210">
    <property type="term" value="P:regulation of telomere maintenance via telomerase"/>
    <property type="evidence" value="ECO:0000318"/>
    <property type="project" value="GO_Central"/>
</dbReference>
<dbReference type="OrthoDB" id="608866at2759"/>
<dbReference type="GO" id="GO:0006278">
    <property type="term" value="P:RNA-templated DNA biosynthetic process"/>
    <property type="evidence" value="ECO:0007669"/>
    <property type="project" value="GOC"/>
</dbReference>
<dbReference type="InterPro" id="IPR001005">
    <property type="entry name" value="SANT/Myb"/>
</dbReference>
<dbReference type="Proteomes" id="UP000000437">
    <property type="component" value="Chromosome 4"/>
</dbReference>
<dbReference type="GO" id="GO:1905839">
    <property type="term" value="P:negative regulation of telomeric D-loop disassembly"/>
    <property type="evidence" value="ECO:0000318"/>
    <property type="project" value="GO_Central"/>
</dbReference>
<feature type="compositionally biased region" description="Polar residues" evidence="7">
    <location>
        <begin position="492"/>
        <end position="507"/>
    </location>
</feature>
<evidence type="ECO:0000313" key="11">
    <source>
        <dbReference type="RefSeq" id="XP_009299378.1"/>
    </source>
</evidence>
<keyword evidence="4" id="KW-0238">DNA-binding</keyword>
<dbReference type="CTD" id="192316"/>
<dbReference type="GO" id="GO:0005654">
    <property type="term" value="C:nucleoplasm"/>
    <property type="evidence" value="ECO:0007669"/>
    <property type="project" value="UniProtKB-ARBA"/>
</dbReference>
<dbReference type="InterPro" id="IPR030657">
    <property type="entry name" value="TERF2"/>
</dbReference>
<dbReference type="Pfam" id="PF00249">
    <property type="entry name" value="Myb_DNA-binding"/>
    <property type="match status" value="1"/>
</dbReference>
<dbReference type="InterPro" id="IPR009057">
    <property type="entry name" value="Homeodomain-like_sf"/>
</dbReference>
<evidence type="ECO:0000256" key="4">
    <source>
        <dbReference type="ARBA" id="ARBA00023125"/>
    </source>
</evidence>
<keyword evidence="6" id="KW-0131">Cell cycle</keyword>
<evidence type="ECO:0000256" key="7">
    <source>
        <dbReference type="SAM" id="MobiDB-lite"/>
    </source>
</evidence>
<dbReference type="InterPro" id="IPR017930">
    <property type="entry name" value="Myb_dom"/>
</dbReference>
<feature type="compositionally biased region" description="Polar residues" evidence="7">
    <location>
        <begin position="377"/>
        <end position="409"/>
    </location>
</feature>
<dbReference type="PROSITE" id="PS51294">
    <property type="entry name" value="HTH_MYB"/>
    <property type="match status" value="1"/>
</dbReference>
<feature type="region of interest" description="Disordered" evidence="7">
    <location>
        <begin position="330"/>
        <end position="356"/>
    </location>
</feature>
<dbReference type="AGR" id="ZFIN:ZDB-GENE-020419-38"/>
<dbReference type="GeneID" id="192316"/>
<dbReference type="SMART" id="SM00717">
    <property type="entry name" value="SANT"/>
    <property type="match status" value="1"/>
</dbReference>
<feature type="compositionally biased region" description="Low complexity" evidence="7">
    <location>
        <begin position="422"/>
        <end position="431"/>
    </location>
</feature>
<evidence type="ECO:0007829" key="13">
    <source>
        <dbReference type="PeptideAtlas" id="A0A8M3ART8"/>
    </source>
</evidence>
<feature type="region of interest" description="Disordered" evidence="7">
    <location>
        <begin position="371"/>
        <end position="527"/>
    </location>
</feature>
<dbReference type="FunFam" id="1.25.40.210:FF:000006">
    <property type="entry name" value="Telomeric repeat-binding factor a"/>
    <property type="match status" value="1"/>
</dbReference>
<dbReference type="GO" id="GO:0070198">
    <property type="term" value="P:protein localization to chromosome, telomeric region"/>
    <property type="evidence" value="ECO:0000318"/>
    <property type="project" value="GO_Central"/>
</dbReference>
<dbReference type="GO" id="GO:0042162">
    <property type="term" value="F:telomeric DNA binding"/>
    <property type="evidence" value="ECO:0000314"/>
    <property type="project" value="ZFIN"/>
</dbReference>
<dbReference type="CDD" id="cd00280">
    <property type="entry name" value="TRFH"/>
    <property type="match status" value="1"/>
</dbReference>
<evidence type="ECO:0000313" key="10">
    <source>
        <dbReference type="Proteomes" id="UP000000437"/>
    </source>
</evidence>
<dbReference type="PANTHER" id="PTHR46833:SF1">
    <property type="entry name" value="TELOMERIC REPEAT-BINDING FACTOR 2"/>
    <property type="match status" value="1"/>
</dbReference>
<dbReference type="GO" id="GO:0070187">
    <property type="term" value="C:shelterin complex"/>
    <property type="evidence" value="ECO:0000318"/>
    <property type="project" value="GO_Central"/>
</dbReference>
<dbReference type="Gene3D" id="1.25.40.210">
    <property type="entry name" value="Telomere repeat-binding factor, dimerisation domain"/>
    <property type="match status" value="1"/>
</dbReference>
<evidence type="ECO:0000259" key="8">
    <source>
        <dbReference type="PROSITE" id="PS50090"/>
    </source>
</evidence>
<dbReference type="GO" id="GO:0042803">
    <property type="term" value="F:protein homodimerization activity"/>
    <property type="evidence" value="ECO:0007669"/>
    <property type="project" value="InterPro"/>
</dbReference>
<dbReference type="FunFam" id="1.10.10.60:FF:000500">
    <property type="entry name" value="Telomeric repeat-binding factor a"/>
    <property type="match status" value="1"/>
</dbReference>
<dbReference type="Gene3D" id="1.10.10.60">
    <property type="entry name" value="Homeodomain-like"/>
    <property type="match status" value="1"/>
</dbReference>
<keyword evidence="13" id="KW-1267">Proteomics identification</keyword>
<evidence type="ECO:0000256" key="6">
    <source>
        <dbReference type="ARBA" id="ARBA00023306"/>
    </source>
</evidence>
<evidence type="ECO:0000259" key="9">
    <source>
        <dbReference type="PROSITE" id="PS51294"/>
    </source>
</evidence>